<dbReference type="CDD" id="cd04301">
    <property type="entry name" value="NAT_SF"/>
    <property type="match status" value="1"/>
</dbReference>
<evidence type="ECO:0000313" key="3">
    <source>
        <dbReference type="Proteomes" id="UP000482209"/>
    </source>
</evidence>
<protein>
    <submittedName>
        <fullName evidence="2">GNAT family N-acetyltransferase</fullName>
    </submittedName>
</protein>
<evidence type="ECO:0000259" key="1">
    <source>
        <dbReference type="PROSITE" id="PS51186"/>
    </source>
</evidence>
<dbReference type="InterPro" id="IPR000182">
    <property type="entry name" value="GNAT_dom"/>
</dbReference>
<proteinExistence type="predicted"/>
<keyword evidence="2" id="KW-0808">Transferase</keyword>
<dbReference type="Pfam" id="PF00583">
    <property type="entry name" value="Acetyltransf_1"/>
    <property type="match status" value="1"/>
</dbReference>
<dbReference type="GO" id="GO:0016747">
    <property type="term" value="F:acyltransferase activity, transferring groups other than amino-acyl groups"/>
    <property type="evidence" value="ECO:0007669"/>
    <property type="project" value="InterPro"/>
</dbReference>
<accession>A0A6L5Y0Q8</accession>
<name>A0A6L5Y0Q8_9FIRM</name>
<dbReference type="PANTHER" id="PTHR43415">
    <property type="entry name" value="SPERMIDINE N(1)-ACETYLTRANSFERASE"/>
    <property type="match status" value="1"/>
</dbReference>
<organism evidence="2 3">
    <name type="scientific">Velocimicrobium porci</name>
    <dbReference type="NCBI Taxonomy" id="2606634"/>
    <lineage>
        <taxon>Bacteria</taxon>
        <taxon>Bacillati</taxon>
        <taxon>Bacillota</taxon>
        <taxon>Clostridia</taxon>
        <taxon>Lachnospirales</taxon>
        <taxon>Lachnospiraceae</taxon>
        <taxon>Velocimicrobium</taxon>
    </lineage>
</organism>
<evidence type="ECO:0000313" key="2">
    <source>
        <dbReference type="EMBL" id="MSS63763.1"/>
    </source>
</evidence>
<sequence>MENSIVLAGYAVSVSLLKREIYMKYNEKKILLKNGTCCIFKNLRGKHAEDMIKFLKQTLEESSYILQYPEEINFSVEEEAIYLEEERNDKDRILIAAFIENELVGTVEVTAVANCFKLRHRGELGIVVKKEFWNLGIGKNLLLEAIAYAKGSDYEQLELEVAEENEHAIKLYEKCGFVCYGLRDHSLRYKDGTYSNERLMIKKL</sequence>
<feature type="domain" description="N-acetyltransferase" evidence="1">
    <location>
        <begin position="38"/>
        <end position="204"/>
    </location>
</feature>
<dbReference type="SUPFAM" id="SSF55729">
    <property type="entry name" value="Acyl-CoA N-acyltransferases (Nat)"/>
    <property type="match status" value="1"/>
</dbReference>
<keyword evidence="3" id="KW-1185">Reference proteome</keyword>
<reference evidence="2 3" key="1">
    <citation type="submission" date="2019-08" db="EMBL/GenBank/DDBJ databases">
        <title>In-depth cultivation of the pig gut microbiome towards novel bacterial diversity and tailored functional studies.</title>
        <authorList>
            <person name="Wylensek D."/>
            <person name="Hitch T.C.A."/>
            <person name="Clavel T."/>
        </authorList>
    </citation>
    <scope>NUCLEOTIDE SEQUENCE [LARGE SCALE GENOMIC DNA]</scope>
    <source>
        <strain evidence="2 3">WCA-693-APC-MOT-I</strain>
    </source>
</reference>
<dbReference type="EMBL" id="VUMT01000009">
    <property type="protein sequence ID" value="MSS63763.1"/>
    <property type="molecule type" value="Genomic_DNA"/>
</dbReference>
<dbReference type="InterPro" id="IPR016181">
    <property type="entry name" value="Acyl_CoA_acyltransferase"/>
</dbReference>
<comment type="caution">
    <text evidence="2">The sequence shown here is derived from an EMBL/GenBank/DDBJ whole genome shotgun (WGS) entry which is preliminary data.</text>
</comment>
<dbReference type="AlphaFoldDB" id="A0A6L5Y0Q8"/>
<dbReference type="PANTHER" id="PTHR43415:SF3">
    <property type="entry name" value="GNAT-FAMILY ACETYLTRANSFERASE"/>
    <property type="match status" value="1"/>
</dbReference>
<dbReference type="PROSITE" id="PS51186">
    <property type="entry name" value="GNAT"/>
    <property type="match status" value="1"/>
</dbReference>
<dbReference type="Gene3D" id="3.40.630.30">
    <property type="match status" value="1"/>
</dbReference>
<gene>
    <name evidence="2" type="ORF">FYJ58_07710</name>
</gene>
<dbReference type="Proteomes" id="UP000482209">
    <property type="component" value="Unassembled WGS sequence"/>
</dbReference>